<dbReference type="RefSeq" id="WP_207292013.1">
    <property type="nucleotide sequence ID" value="NZ_CP071383.1"/>
</dbReference>
<sequence>MDGELIFCTDSVLRFRSHYDETTALPLLAIQNTTAATDPWFLLRFFRHPVIIEAGTTLANIFVAIEPWKDLLGAYLDRDVGAWIDEARKPSSPGTVDLEWIGIDRRSSVYRCWVREGMEESEDVSDYFNRERFSTDEFDIETVCDASGFIQGEKERWSLSENIHEIKNLPVILYNKQTLTVSQKEELLNEQVSGVRRSERGLYVYGDTTFAFFEVMEALFISGLFFYSPNAAENNLAVLTSRLNELENTLTGEGEREPTERHDDQPVKIEVVEGAFDTLISDMESEAEAWQQLKKACQQADALPVRIGVITPAEPPEMRLCGEVLNRDAPERGGK</sequence>
<evidence type="ECO:0000313" key="1">
    <source>
        <dbReference type="EMBL" id="QWW81006.1"/>
    </source>
</evidence>
<keyword evidence="2" id="KW-1185">Reference proteome</keyword>
<evidence type="ECO:0000313" key="2">
    <source>
        <dbReference type="Proteomes" id="UP000683497"/>
    </source>
</evidence>
<name>A0ABX8JZ87_9ENTR</name>
<organism evidence="1 2">
    <name type="scientific">Leclercia pneumoniae</name>
    <dbReference type="NCBI Taxonomy" id="2815358"/>
    <lineage>
        <taxon>Bacteria</taxon>
        <taxon>Pseudomonadati</taxon>
        <taxon>Pseudomonadota</taxon>
        <taxon>Gammaproteobacteria</taxon>
        <taxon>Enterobacterales</taxon>
        <taxon>Enterobacteriaceae</taxon>
        <taxon>Leclercia</taxon>
    </lineage>
</organism>
<reference evidence="1 2" key="1">
    <citation type="submission" date="2021-06" db="EMBL/GenBank/DDBJ databases">
        <title>Leclercia pneumoniae sp. nov.</title>
        <authorList>
            <person name="Hoenemann M."/>
            <person name="Viehweger A."/>
            <person name="Dietze N."/>
        </authorList>
    </citation>
    <scope>NUCLEOTIDE SEQUENCE [LARGE SCALE GENOMIC DNA]</scope>
    <source>
        <strain evidence="2">49125</strain>
    </source>
</reference>
<gene>
    <name evidence="1" type="ORF">KQ929_07240</name>
</gene>
<dbReference type="Proteomes" id="UP000683497">
    <property type="component" value="Chromosome"/>
</dbReference>
<proteinExistence type="predicted"/>
<dbReference type="EMBL" id="CP076838">
    <property type="protein sequence ID" value="QWW81006.1"/>
    <property type="molecule type" value="Genomic_DNA"/>
</dbReference>
<protein>
    <submittedName>
        <fullName evidence="1">Uncharacterized protein</fullName>
    </submittedName>
</protein>
<accession>A0ABX8JZ87</accession>